<organism evidence="5 6">
    <name type="scientific">Champsocephalus gunnari</name>
    <name type="common">Mackerel icefish</name>
    <dbReference type="NCBI Taxonomy" id="52237"/>
    <lineage>
        <taxon>Eukaryota</taxon>
        <taxon>Metazoa</taxon>
        <taxon>Chordata</taxon>
        <taxon>Craniata</taxon>
        <taxon>Vertebrata</taxon>
        <taxon>Euteleostomi</taxon>
        <taxon>Actinopterygii</taxon>
        <taxon>Neopterygii</taxon>
        <taxon>Teleostei</taxon>
        <taxon>Neoteleostei</taxon>
        <taxon>Acanthomorphata</taxon>
        <taxon>Eupercaria</taxon>
        <taxon>Perciformes</taxon>
        <taxon>Notothenioidei</taxon>
        <taxon>Channichthyidae</taxon>
        <taxon>Champsocephalus</taxon>
    </lineage>
</organism>
<evidence type="ECO:0000256" key="1">
    <source>
        <dbReference type="ARBA" id="ARBA00022443"/>
    </source>
</evidence>
<dbReference type="InterPro" id="IPR047343">
    <property type="entry name" value="RUSC1_2"/>
</dbReference>
<dbReference type="SUPFAM" id="SSF50044">
    <property type="entry name" value="SH3-domain"/>
    <property type="match status" value="1"/>
</dbReference>
<dbReference type="EMBL" id="JAURVH010001522">
    <property type="protein sequence ID" value="KAK5922249.1"/>
    <property type="molecule type" value="Genomic_DNA"/>
</dbReference>
<feature type="region of interest" description="Disordered" evidence="3">
    <location>
        <begin position="119"/>
        <end position="138"/>
    </location>
</feature>
<dbReference type="InterPro" id="IPR001452">
    <property type="entry name" value="SH3_domain"/>
</dbReference>
<evidence type="ECO:0000256" key="3">
    <source>
        <dbReference type="SAM" id="MobiDB-lite"/>
    </source>
</evidence>
<keyword evidence="6" id="KW-1185">Reference proteome</keyword>
<dbReference type="AlphaFoldDB" id="A0AAN8HMV9"/>
<feature type="domain" description="SH3" evidence="4">
    <location>
        <begin position="186"/>
        <end position="244"/>
    </location>
</feature>
<dbReference type="Pfam" id="PF00018">
    <property type="entry name" value="SH3_1"/>
    <property type="match status" value="1"/>
</dbReference>
<dbReference type="InterPro" id="IPR036028">
    <property type="entry name" value="SH3-like_dom_sf"/>
</dbReference>
<dbReference type="SMART" id="SM00326">
    <property type="entry name" value="SH3"/>
    <property type="match status" value="1"/>
</dbReference>
<proteinExistence type="predicted"/>
<name>A0AAN8HMV9_CHAGU</name>
<evidence type="ECO:0000256" key="2">
    <source>
        <dbReference type="PROSITE-ProRule" id="PRU00192"/>
    </source>
</evidence>
<dbReference type="Gene3D" id="2.30.30.40">
    <property type="entry name" value="SH3 Domains"/>
    <property type="match status" value="1"/>
</dbReference>
<keyword evidence="1 2" id="KW-0728">SH3 domain</keyword>
<dbReference type="GO" id="GO:0031410">
    <property type="term" value="C:cytoplasmic vesicle"/>
    <property type="evidence" value="ECO:0007669"/>
    <property type="project" value="TreeGrafter"/>
</dbReference>
<dbReference type="PANTHER" id="PTHR15591:SF11">
    <property type="entry name" value="AP-4 COMPLEX ACCESSORY SUBUNIT RUSC1"/>
    <property type="match status" value="1"/>
</dbReference>
<dbReference type="Proteomes" id="UP001331515">
    <property type="component" value="Unassembled WGS sequence"/>
</dbReference>
<accession>A0AAN8HMV9</accession>
<protein>
    <recommendedName>
        <fullName evidence="4">SH3 domain-containing protein</fullName>
    </recommendedName>
</protein>
<dbReference type="PANTHER" id="PTHR15591">
    <property type="entry name" value="RUN AND SH3 DOMAIN CONTAINING"/>
    <property type="match status" value="1"/>
</dbReference>
<comment type="caution">
    <text evidence="5">The sequence shown here is derived from an EMBL/GenBank/DDBJ whole genome shotgun (WGS) entry which is preliminary data.</text>
</comment>
<reference evidence="5 6" key="1">
    <citation type="journal article" date="2023" name="Mol. Biol. Evol.">
        <title>Genomics of Secondarily Temperate Adaptation in the Only Non-Antarctic Icefish.</title>
        <authorList>
            <person name="Rivera-Colon A.G."/>
            <person name="Rayamajhi N."/>
            <person name="Minhas B.F."/>
            <person name="Madrigal G."/>
            <person name="Bilyk K.T."/>
            <person name="Yoon V."/>
            <person name="Hune M."/>
            <person name="Gregory S."/>
            <person name="Cheng C.H.C."/>
            <person name="Catchen J.M."/>
        </authorList>
    </citation>
    <scope>NUCLEOTIDE SEQUENCE [LARGE SCALE GENOMIC DNA]</scope>
    <source>
        <tissue evidence="5">White muscle</tissue>
    </source>
</reference>
<sequence>MNGGPGELTQCSAAPTNTSATYAQTSPQLLWVQETNIGDLPPPNSEEDSFTQQAGQVIQQGWGAVMRWGGRMSHNLSELNLKKEEMRMDLPELHAESDFAPVSSGAPVPWRLGRIFGASKSLSSPPGQTPPTRRPSQWLAPGVTALTRMVSSNSTPIITRAPEPQVERAPESEKELETLEMNDRPRPLRSVRTLCDHSAGRGSELSFCKGEELVVLGGVDQDWIRCRQGDKEGMVPIGYTSLIM</sequence>
<dbReference type="PROSITE" id="PS50002">
    <property type="entry name" value="SH3"/>
    <property type="match status" value="1"/>
</dbReference>
<gene>
    <name evidence="5" type="ORF">CgunFtcFv8_019528</name>
</gene>
<evidence type="ECO:0000313" key="5">
    <source>
        <dbReference type="EMBL" id="KAK5922249.1"/>
    </source>
</evidence>
<evidence type="ECO:0000313" key="6">
    <source>
        <dbReference type="Proteomes" id="UP001331515"/>
    </source>
</evidence>
<evidence type="ECO:0000259" key="4">
    <source>
        <dbReference type="PROSITE" id="PS50002"/>
    </source>
</evidence>